<feature type="non-terminal residue" evidence="2">
    <location>
        <position position="1"/>
    </location>
</feature>
<evidence type="ECO:0000313" key="3">
    <source>
        <dbReference type="Proteomes" id="UP000807025"/>
    </source>
</evidence>
<feature type="non-terminal residue" evidence="2">
    <location>
        <position position="494"/>
    </location>
</feature>
<gene>
    <name evidence="2" type="ORF">BDN71DRAFT_1351861</name>
</gene>
<dbReference type="EMBL" id="MU154724">
    <property type="protein sequence ID" value="KAF9488222.1"/>
    <property type="molecule type" value="Genomic_DNA"/>
</dbReference>
<dbReference type="Proteomes" id="UP000807025">
    <property type="component" value="Unassembled WGS sequence"/>
</dbReference>
<organism evidence="2 3">
    <name type="scientific">Pleurotus eryngii</name>
    <name type="common">Boletus of the steppes</name>
    <dbReference type="NCBI Taxonomy" id="5323"/>
    <lineage>
        <taxon>Eukaryota</taxon>
        <taxon>Fungi</taxon>
        <taxon>Dikarya</taxon>
        <taxon>Basidiomycota</taxon>
        <taxon>Agaricomycotina</taxon>
        <taxon>Agaricomycetes</taxon>
        <taxon>Agaricomycetidae</taxon>
        <taxon>Agaricales</taxon>
        <taxon>Pleurotineae</taxon>
        <taxon>Pleurotaceae</taxon>
        <taxon>Pleurotus</taxon>
    </lineage>
</organism>
<evidence type="ECO:0000256" key="1">
    <source>
        <dbReference type="SAM" id="MobiDB-lite"/>
    </source>
</evidence>
<comment type="caution">
    <text evidence="2">The sequence shown here is derived from an EMBL/GenBank/DDBJ whole genome shotgun (WGS) entry which is preliminary data.</text>
</comment>
<feature type="region of interest" description="Disordered" evidence="1">
    <location>
        <begin position="1"/>
        <end position="24"/>
    </location>
</feature>
<name>A0A9P5ZIV9_PLEER</name>
<accession>A0A9P5ZIV9</accession>
<sequence>PTRGRNQESSPAHASNADSSTSTSKTQDIDYFFSRGDKKISGSKTICLTCRLKPVFEYATTTGISGLRGHLEKNHKQEYLEVCKERGWPVMLPNVLKAAATAAKVQEAARNAGKQAAFSLQELHAKLVNFIVADDQLRGLIVKAWRVYFERLKTELQTGHWTLDNAKNNSTFMHELEILLEARNINFDALDNRIMCFPHIINIASQHVIEDFTNISLTDPEHEFTSTYPLNHPERCRYEALRARDAVALGRDIVRVLRASGQRRDDFNTIIRLGNENDWFRHERDGKPVRLPHLQLLRDAIDHYLSSPAQKDLASYKLSDAEWQAMLDCEVILTIPHRVQQVMSQEKNPVLAGAIPAFEMFMTTWEKLGEQNSHLKRWTDLGLKWATKYYEQMDNTKAYVIAMFLNPSIRLSWIKAQWDEEYIEDAIKKIKNLQYGLDDMDLGSFESLAQQYGLDDMDLGGSPTQSDSQSVDDEFNSYANGLLSPKGTDSLKFW</sequence>
<feature type="compositionally biased region" description="Polar residues" evidence="1">
    <location>
        <begin position="7"/>
        <end position="24"/>
    </location>
</feature>
<dbReference type="InterPro" id="IPR012337">
    <property type="entry name" value="RNaseH-like_sf"/>
</dbReference>
<evidence type="ECO:0000313" key="2">
    <source>
        <dbReference type="EMBL" id="KAF9488222.1"/>
    </source>
</evidence>
<reference evidence="2" key="1">
    <citation type="submission" date="2020-11" db="EMBL/GenBank/DDBJ databases">
        <authorList>
            <consortium name="DOE Joint Genome Institute"/>
            <person name="Ahrendt S."/>
            <person name="Riley R."/>
            <person name="Andreopoulos W."/>
            <person name="Labutti K."/>
            <person name="Pangilinan J."/>
            <person name="Ruiz-Duenas F.J."/>
            <person name="Barrasa J.M."/>
            <person name="Sanchez-Garcia M."/>
            <person name="Camarero S."/>
            <person name="Miyauchi S."/>
            <person name="Serrano A."/>
            <person name="Linde D."/>
            <person name="Babiker R."/>
            <person name="Drula E."/>
            <person name="Ayuso-Fernandez I."/>
            <person name="Pacheco R."/>
            <person name="Padilla G."/>
            <person name="Ferreira P."/>
            <person name="Barriuso J."/>
            <person name="Kellner H."/>
            <person name="Castanera R."/>
            <person name="Alfaro M."/>
            <person name="Ramirez L."/>
            <person name="Pisabarro A.G."/>
            <person name="Kuo A."/>
            <person name="Tritt A."/>
            <person name="Lipzen A."/>
            <person name="He G."/>
            <person name="Yan M."/>
            <person name="Ng V."/>
            <person name="Cullen D."/>
            <person name="Martin F."/>
            <person name="Rosso M.-N."/>
            <person name="Henrissat B."/>
            <person name="Hibbett D."/>
            <person name="Martinez A.T."/>
            <person name="Grigoriev I.V."/>
        </authorList>
    </citation>
    <scope>NUCLEOTIDE SEQUENCE</scope>
    <source>
        <strain evidence="2">ATCC 90797</strain>
    </source>
</reference>
<proteinExistence type="predicted"/>
<dbReference type="AlphaFoldDB" id="A0A9P5ZIV9"/>
<protein>
    <submittedName>
        <fullName evidence="2">Uncharacterized protein</fullName>
    </submittedName>
</protein>
<dbReference type="OrthoDB" id="2790258at2759"/>
<keyword evidence="3" id="KW-1185">Reference proteome</keyword>
<dbReference type="SUPFAM" id="SSF53098">
    <property type="entry name" value="Ribonuclease H-like"/>
    <property type="match status" value="1"/>
</dbReference>